<dbReference type="Proteomes" id="UP001549291">
    <property type="component" value="Unassembled WGS sequence"/>
</dbReference>
<gene>
    <name evidence="1" type="ORF">ABIF63_004850</name>
</gene>
<keyword evidence="2" id="KW-1185">Reference proteome</keyword>
<evidence type="ECO:0000313" key="1">
    <source>
        <dbReference type="EMBL" id="MET4720744.1"/>
    </source>
</evidence>
<comment type="caution">
    <text evidence="1">The sequence shown here is derived from an EMBL/GenBank/DDBJ whole genome shotgun (WGS) entry which is preliminary data.</text>
</comment>
<dbReference type="RefSeq" id="WP_248888458.1">
    <property type="nucleotide sequence ID" value="NZ_CP066351.1"/>
</dbReference>
<reference evidence="1 2" key="1">
    <citation type="submission" date="2024-06" db="EMBL/GenBank/DDBJ databases">
        <title>Genomic Encyclopedia of Type Strains, Phase V (KMG-V): Genome sequencing to study the core and pangenomes of soil and plant-associated prokaryotes.</title>
        <authorList>
            <person name="Whitman W."/>
        </authorList>
    </citation>
    <scope>NUCLEOTIDE SEQUENCE [LARGE SCALE GENOMIC DNA]</scope>
    <source>
        <strain evidence="1 2">USDA 160</strain>
    </source>
</reference>
<accession>A0ABV2RX03</accession>
<organism evidence="1 2">
    <name type="scientific">Bradyrhizobium japonicum</name>
    <dbReference type="NCBI Taxonomy" id="375"/>
    <lineage>
        <taxon>Bacteria</taxon>
        <taxon>Pseudomonadati</taxon>
        <taxon>Pseudomonadota</taxon>
        <taxon>Alphaproteobacteria</taxon>
        <taxon>Hyphomicrobiales</taxon>
        <taxon>Nitrobacteraceae</taxon>
        <taxon>Bradyrhizobium</taxon>
    </lineage>
</organism>
<protein>
    <submittedName>
        <fullName evidence="1">Uncharacterized protein</fullName>
    </submittedName>
</protein>
<proteinExistence type="predicted"/>
<dbReference type="EMBL" id="JBEPTQ010000002">
    <property type="protein sequence ID" value="MET4720744.1"/>
    <property type="molecule type" value="Genomic_DNA"/>
</dbReference>
<sequence>MTRALERGLKQFQKNYILNGGMQVSQENGSAVGTTSGGYPVDQFLVSNADAGAITWAQVASLTPGGSPNRIRVAVTTADTSVGATDLLVIETRLEGSRTVDLRLGQSNAKKFTLQFGVKAPAGTYCVGLRNAAANRNFVAEYVIAAGEANTDVIKSIVFDGDMSGVWLADSNIGLMIDWSLMAGSNFQATPNAWGSNGTGLASSSQFNFMGTVGNVFELFDVGLYEGTTAPAFQLPDFASEIGICKRYWQKITVGLQNGSVVSGGAYGGLFNFPVAMRAVPTIALIANSIAGGGFPATAPAQAITTNYSTLAYKSATASGNGIWADDLSLNARL</sequence>
<evidence type="ECO:0000313" key="2">
    <source>
        <dbReference type="Proteomes" id="UP001549291"/>
    </source>
</evidence>
<name>A0ABV2RX03_BRAJP</name>